<organism evidence="1 2">
    <name type="scientific">Batillaria attramentaria</name>
    <dbReference type="NCBI Taxonomy" id="370345"/>
    <lineage>
        <taxon>Eukaryota</taxon>
        <taxon>Metazoa</taxon>
        <taxon>Spiralia</taxon>
        <taxon>Lophotrochozoa</taxon>
        <taxon>Mollusca</taxon>
        <taxon>Gastropoda</taxon>
        <taxon>Caenogastropoda</taxon>
        <taxon>Sorbeoconcha</taxon>
        <taxon>Cerithioidea</taxon>
        <taxon>Batillariidae</taxon>
        <taxon>Batillaria</taxon>
    </lineage>
</organism>
<evidence type="ECO:0000313" key="2">
    <source>
        <dbReference type="Proteomes" id="UP001519460"/>
    </source>
</evidence>
<protein>
    <submittedName>
        <fullName evidence="1">Uncharacterized protein</fullName>
    </submittedName>
</protein>
<name>A0ABD0LMQ0_9CAEN</name>
<accession>A0ABD0LMQ0</accession>
<gene>
    <name evidence="1" type="ORF">BaRGS_00007973</name>
</gene>
<feature type="non-terminal residue" evidence="1">
    <location>
        <position position="62"/>
    </location>
</feature>
<keyword evidence="2" id="KW-1185">Reference proteome</keyword>
<dbReference type="Proteomes" id="UP001519460">
    <property type="component" value="Unassembled WGS sequence"/>
</dbReference>
<evidence type="ECO:0000313" key="1">
    <source>
        <dbReference type="EMBL" id="KAK7500729.1"/>
    </source>
</evidence>
<reference evidence="1 2" key="1">
    <citation type="journal article" date="2023" name="Sci. Data">
        <title>Genome assembly of the Korean intertidal mud-creeper Batillaria attramentaria.</title>
        <authorList>
            <person name="Patra A.K."/>
            <person name="Ho P.T."/>
            <person name="Jun S."/>
            <person name="Lee S.J."/>
            <person name="Kim Y."/>
            <person name="Won Y.J."/>
        </authorList>
    </citation>
    <scope>NUCLEOTIDE SEQUENCE [LARGE SCALE GENOMIC DNA]</scope>
    <source>
        <strain evidence="1">Wonlab-2016</strain>
    </source>
</reference>
<comment type="caution">
    <text evidence="1">The sequence shown here is derived from an EMBL/GenBank/DDBJ whole genome shotgun (WGS) entry which is preliminary data.</text>
</comment>
<proteinExistence type="predicted"/>
<dbReference type="AlphaFoldDB" id="A0ABD0LMQ0"/>
<sequence length="62" mass="6997">MRSGFRPLARLSLPCCLLIDMRARNLPDPRRKQLPPFCLLLESCSGRSAENCHIEERATDAA</sequence>
<dbReference type="EMBL" id="JACVVK020000035">
    <property type="protein sequence ID" value="KAK7500729.1"/>
    <property type="molecule type" value="Genomic_DNA"/>
</dbReference>